<feature type="transmembrane region" description="Helical" evidence="6">
    <location>
        <begin position="180"/>
        <end position="197"/>
    </location>
</feature>
<evidence type="ECO:0000256" key="1">
    <source>
        <dbReference type="ARBA" id="ARBA00004651"/>
    </source>
</evidence>
<keyword evidence="8" id="KW-1185">Reference proteome</keyword>
<keyword evidence="3 6" id="KW-0812">Transmembrane</keyword>
<evidence type="ECO:0000256" key="5">
    <source>
        <dbReference type="ARBA" id="ARBA00023136"/>
    </source>
</evidence>
<keyword evidence="2" id="KW-1003">Cell membrane</keyword>
<evidence type="ECO:0000256" key="3">
    <source>
        <dbReference type="ARBA" id="ARBA00022692"/>
    </source>
</evidence>
<evidence type="ECO:0000256" key="2">
    <source>
        <dbReference type="ARBA" id="ARBA00022475"/>
    </source>
</evidence>
<dbReference type="EMBL" id="MKKK01000014">
    <property type="protein sequence ID" value="OEY97036.1"/>
    <property type="molecule type" value="Genomic_DNA"/>
</dbReference>
<dbReference type="InterPro" id="IPR001123">
    <property type="entry name" value="LeuE-type"/>
</dbReference>
<dbReference type="GO" id="GO:0015171">
    <property type="term" value="F:amino acid transmembrane transporter activity"/>
    <property type="evidence" value="ECO:0007669"/>
    <property type="project" value="TreeGrafter"/>
</dbReference>
<dbReference type="PANTHER" id="PTHR30086:SF20">
    <property type="entry name" value="ARGININE EXPORTER PROTEIN ARGO-RELATED"/>
    <property type="match status" value="1"/>
</dbReference>
<organism evidence="7 8">
    <name type="scientific">Acinetobacter qingfengensis</name>
    <dbReference type="NCBI Taxonomy" id="1262585"/>
    <lineage>
        <taxon>Bacteria</taxon>
        <taxon>Pseudomonadati</taxon>
        <taxon>Pseudomonadota</taxon>
        <taxon>Gammaproteobacteria</taxon>
        <taxon>Moraxellales</taxon>
        <taxon>Moraxellaceae</taxon>
        <taxon>Acinetobacter</taxon>
    </lineage>
</organism>
<feature type="transmembrane region" description="Helical" evidence="6">
    <location>
        <begin position="35"/>
        <end position="58"/>
    </location>
</feature>
<keyword evidence="4 6" id="KW-1133">Transmembrane helix</keyword>
<accession>A0A1E7RCN0</accession>
<feature type="transmembrane region" description="Helical" evidence="6">
    <location>
        <begin position="144"/>
        <end position="168"/>
    </location>
</feature>
<gene>
    <name evidence="7" type="ORF">BJI46_10905</name>
</gene>
<keyword evidence="5 6" id="KW-0472">Membrane</keyword>
<comment type="caution">
    <text evidence="7">The sequence shown here is derived from an EMBL/GenBank/DDBJ whole genome shotgun (WGS) entry which is preliminary data.</text>
</comment>
<dbReference type="RefSeq" id="WP_070069486.1">
    <property type="nucleotide sequence ID" value="NZ_MKKK01000014.1"/>
</dbReference>
<dbReference type="AlphaFoldDB" id="A0A1E7RCN0"/>
<protein>
    <submittedName>
        <fullName evidence="7">Amino acid transporter</fullName>
    </submittedName>
</protein>
<name>A0A1E7RCN0_9GAMM</name>
<evidence type="ECO:0000313" key="7">
    <source>
        <dbReference type="EMBL" id="OEY97036.1"/>
    </source>
</evidence>
<evidence type="ECO:0000256" key="6">
    <source>
        <dbReference type="SAM" id="Phobius"/>
    </source>
</evidence>
<evidence type="ECO:0000313" key="8">
    <source>
        <dbReference type="Proteomes" id="UP000185895"/>
    </source>
</evidence>
<sequence>MATWLYGLATGFSLIIAIGAQNVFVLKQGLKKQHVFWICLICAMSDSLLIFCGVWGFGEIIVQYPVIVDLAKYFGALFLFLYGLKHCMGVFNTQKALIHHELEPKSLLHIAMICLALTWLNPHVYLDTVVLVGAISVKFMQERYLFALGVILASWIFFFSLGYGARFLLPIFQNAQSWKILDGCIAIIMWCIAYQLIH</sequence>
<evidence type="ECO:0000256" key="4">
    <source>
        <dbReference type="ARBA" id="ARBA00022989"/>
    </source>
</evidence>
<comment type="subcellular location">
    <subcellularLocation>
        <location evidence="1">Cell membrane</location>
        <topology evidence="1">Multi-pass membrane protein</topology>
    </subcellularLocation>
</comment>
<dbReference type="Pfam" id="PF01810">
    <property type="entry name" value="LysE"/>
    <property type="match status" value="1"/>
</dbReference>
<dbReference type="Proteomes" id="UP000185895">
    <property type="component" value="Unassembled WGS sequence"/>
</dbReference>
<reference evidence="7 8" key="1">
    <citation type="submission" date="2016-09" db="EMBL/GenBank/DDBJ databases">
        <authorList>
            <person name="Capua I."/>
            <person name="De Benedictis P."/>
            <person name="Joannis T."/>
            <person name="Lombin L.H."/>
            <person name="Cattoli G."/>
        </authorList>
    </citation>
    <scope>NUCLEOTIDE SEQUENCE [LARGE SCALE GENOMIC DNA]</scope>
    <source>
        <strain evidence="7 8">ANC 4671</strain>
    </source>
</reference>
<proteinExistence type="predicted"/>
<dbReference type="STRING" id="1262585.BJI46_10905"/>
<feature type="transmembrane region" description="Helical" evidence="6">
    <location>
        <begin position="6"/>
        <end position="26"/>
    </location>
</feature>
<dbReference type="GO" id="GO:0005886">
    <property type="term" value="C:plasma membrane"/>
    <property type="evidence" value="ECO:0007669"/>
    <property type="project" value="UniProtKB-SubCell"/>
</dbReference>
<feature type="transmembrane region" description="Helical" evidence="6">
    <location>
        <begin position="64"/>
        <end position="85"/>
    </location>
</feature>
<dbReference type="PANTHER" id="PTHR30086">
    <property type="entry name" value="ARGININE EXPORTER PROTEIN ARGO"/>
    <property type="match status" value="1"/>
</dbReference>
<dbReference type="OrthoDB" id="5638726at2"/>